<dbReference type="EMBL" id="ADBJ01000034">
    <property type="protein sequence ID" value="EFA79561.1"/>
    <property type="molecule type" value="Genomic_DNA"/>
</dbReference>
<dbReference type="Proteomes" id="UP000001396">
    <property type="component" value="Unassembled WGS sequence"/>
</dbReference>
<dbReference type="OMA" id="SMDWIAS"/>
<dbReference type="InParanoid" id="D3BGG1"/>
<dbReference type="InterPro" id="IPR016181">
    <property type="entry name" value="Acyl_CoA_acyltransferase"/>
</dbReference>
<dbReference type="GeneID" id="31363093"/>
<dbReference type="SUPFAM" id="SSF55729">
    <property type="entry name" value="Acyl-CoA N-acyltransferases (Nat)"/>
    <property type="match status" value="1"/>
</dbReference>
<gene>
    <name evidence="2" type="ORF">PPL_07612</name>
</gene>
<keyword evidence="3" id="KW-1185">Reference proteome</keyword>
<dbReference type="PROSITE" id="PS51729">
    <property type="entry name" value="GNAT_YJDJ"/>
    <property type="match status" value="1"/>
</dbReference>
<reference evidence="2 3" key="1">
    <citation type="journal article" date="2011" name="Genome Res.">
        <title>Phylogeny-wide analysis of social amoeba genomes highlights ancient origins for complex intercellular communication.</title>
        <authorList>
            <person name="Heidel A.J."/>
            <person name="Lawal H.M."/>
            <person name="Felder M."/>
            <person name="Schilde C."/>
            <person name="Helps N.R."/>
            <person name="Tunggal B."/>
            <person name="Rivero F."/>
            <person name="John U."/>
            <person name="Schleicher M."/>
            <person name="Eichinger L."/>
            <person name="Platzer M."/>
            <person name="Noegel A.A."/>
            <person name="Schaap P."/>
            <person name="Gloeckner G."/>
        </authorList>
    </citation>
    <scope>NUCLEOTIDE SEQUENCE [LARGE SCALE GENOMIC DNA]</scope>
    <source>
        <strain evidence="3">ATCC 26659 / Pp 5 / PN500</strain>
    </source>
</reference>
<dbReference type="PANTHER" id="PTHR31435">
    <property type="entry name" value="PROTEIN NATD1"/>
    <property type="match status" value="1"/>
</dbReference>
<dbReference type="InterPro" id="IPR045057">
    <property type="entry name" value="Gcn5-rel_NAT"/>
</dbReference>
<dbReference type="AlphaFoldDB" id="D3BGG1"/>
<accession>D3BGG1</accession>
<feature type="domain" description="N-acetyltransferase" evidence="1">
    <location>
        <begin position="27"/>
        <end position="114"/>
    </location>
</feature>
<dbReference type="Pfam" id="PF14542">
    <property type="entry name" value="Acetyltransf_CG"/>
    <property type="match status" value="1"/>
</dbReference>
<proteinExistence type="predicted"/>
<evidence type="ECO:0000313" key="2">
    <source>
        <dbReference type="EMBL" id="EFA79561.1"/>
    </source>
</evidence>
<organism evidence="2 3">
    <name type="scientific">Heterostelium pallidum (strain ATCC 26659 / Pp 5 / PN500)</name>
    <name type="common">Cellular slime mold</name>
    <name type="synonym">Polysphondylium pallidum</name>
    <dbReference type="NCBI Taxonomy" id="670386"/>
    <lineage>
        <taxon>Eukaryota</taxon>
        <taxon>Amoebozoa</taxon>
        <taxon>Evosea</taxon>
        <taxon>Eumycetozoa</taxon>
        <taxon>Dictyostelia</taxon>
        <taxon>Acytosteliales</taxon>
        <taxon>Acytosteliaceae</taxon>
        <taxon>Heterostelium</taxon>
    </lineage>
</organism>
<name>D3BGG1_HETP5</name>
<dbReference type="PANTHER" id="PTHR31435:SF9">
    <property type="entry name" value="PROTEIN NATD1"/>
    <property type="match status" value="1"/>
</dbReference>
<protein>
    <recommendedName>
        <fullName evidence="1">N-acetyltransferase domain-containing protein</fullName>
    </recommendedName>
</protein>
<evidence type="ECO:0000313" key="3">
    <source>
        <dbReference type="Proteomes" id="UP000001396"/>
    </source>
</evidence>
<sequence length="120" mass="13619">MSSSSSSSSSSQDKVVHNKDKNFSLTLENGGICLILFYEYDIDVAHLDYKRQENEFDFYHTFVPTSGRGKGIAEILAGSAMNFIKDTDSRVILSCSYLSDRWLPKNPAFTRYVIKAFTKR</sequence>
<dbReference type="InterPro" id="IPR031165">
    <property type="entry name" value="GNAT_YJDJ"/>
</dbReference>
<dbReference type="Gene3D" id="3.40.630.30">
    <property type="match status" value="1"/>
</dbReference>
<comment type="caution">
    <text evidence="2">The sequence shown here is derived from an EMBL/GenBank/DDBJ whole genome shotgun (WGS) entry which is preliminary data.</text>
</comment>
<evidence type="ECO:0000259" key="1">
    <source>
        <dbReference type="PROSITE" id="PS51729"/>
    </source>
</evidence>
<dbReference type="RefSeq" id="XP_020431682.1">
    <property type="nucleotide sequence ID" value="XM_020578447.1"/>
</dbReference>